<dbReference type="RefSeq" id="WP_066592049.1">
    <property type="nucleotide sequence ID" value="NZ_CAJTBZ010000020.1"/>
</dbReference>
<keyword evidence="2" id="KW-0812">Transmembrane</keyword>
<dbReference type="AlphaFoldDB" id="A0A227KS88"/>
<keyword evidence="4" id="KW-1185">Reference proteome</keyword>
<evidence type="ECO:0000256" key="2">
    <source>
        <dbReference type="SAM" id="Phobius"/>
    </source>
</evidence>
<dbReference type="Pfam" id="PF05656">
    <property type="entry name" value="DUF805"/>
    <property type="match status" value="1"/>
</dbReference>
<comment type="caution">
    <text evidence="3">The sequence shown here is derived from an EMBL/GenBank/DDBJ whole genome shotgun (WGS) entry which is preliminary data.</text>
</comment>
<evidence type="ECO:0000256" key="1">
    <source>
        <dbReference type="SAM" id="MobiDB-lite"/>
    </source>
</evidence>
<organism evidence="3 4">
    <name type="scientific">Turicimonas muris</name>
    <dbReference type="NCBI Taxonomy" id="1796652"/>
    <lineage>
        <taxon>Bacteria</taxon>
        <taxon>Pseudomonadati</taxon>
        <taxon>Pseudomonadota</taxon>
        <taxon>Betaproteobacteria</taxon>
        <taxon>Burkholderiales</taxon>
        <taxon>Sutterellaceae</taxon>
        <taxon>Turicimonas</taxon>
    </lineage>
</organism>
<feature type="compositionally biased region" description="Polar residues" evidence="1">
    <location>
        <begin position="221"/>
        <end position="232"/>
    </location>
</feature>
<name>A0A227KS88_9BURK</name>
<dbReference type="InterPro" id="IPR008523">
    <property type="entry name" value="DUF805"/>
</dbReference>
<feature type="transmembrane region" description="Helical" evidence="2">
    <location>
        <begin position="68"/>
        <end position="91"/>
    </location>
</feature>
<feature type="transmembrane region" description="Helical" evidence="2">
    <location>
        <begin position="103"/>
        <end position="123"/>
    </location>
</feature>
<gene>
    <name evidence="3" type="ORF">ADH67_05255</name>
</gene>
<dbReference type="EMBL" id="NHMP01000002">
    <property type="protein sequence ID" value="OXE50388.1"/>
    <property type="molecule type" value="Genomic_DNA"/>
</dbReference>
<proteinExistence type="predicted"/>
<dbReference type="Proteomes" id="UP000214610">
    <property type="component" value="Unassembled WGS sequence"/>
</dbReference>
<accession>A0A227KS88</accession>
<evidence type="ECO:0000313" key="3">
    <source>
        <dbReference type="EMBL" id="OXE50388.1"/>
    </source>
</evidence>
<keyword evidence="2" id="KW-0472">Membrane</keyword>
<dbReference type="PANTHER" id="PTHR34980">
    <property type="entry name" value="INNER MEMBRANE PROTEIN-RELATED-RELATED"/>
    <property type="match status" value="1"/>
</dbReference>
<dbReference type="GeneID" id="78363678"/>
<feature type="transmembrane region" description="Helical" evidence="2">
    <location>
        <begin position="21"/>
        <end position="41"/>
    </location>
</feature>
<reference evidence="4" key="1">
    <citation type="submission" date="2017-05" db="EMBL/GenBank/DDBJ databases">
        <title>Improved OligoMM genomes.</title>
        <authorList>
            <person name="Garzetti D."/>
        </authorList>
    </citation>
    <scope>NUCLEOTIDE SEQUENCE [LARGE SCALE GENOMIC DNA]</scope>
    <source>
        <strain evidence="4">YL45</strain>
    </source>
</reference>
<keyword evidence="2" id="KW-1133">Transmembrane helix</keyword>
<feature type="region of interest" description="Disordered" evidence="1">
    <location>
        <begin position="205"/>
        <end position="256"/>
    </location>
</feature>
<dbReference type="PANTHER" id="PTHR34980:SF2">
    <property type="entry name" value="INNER MEMBRANE PROTEIN YHAH-RELATED"/>
    <property type="match status" value="1"/>
</dbReference>
<sequence length="256" mass="28876">MFRWYFYCFSRYLTFKGRASRAEYWSFTLINIVILFCLALFGGDIDAVLTSGDSIKTLVNPLAGQPELVSAISIINAAYSLLVICPVISVTIRRLHDRDHTGWWIWAQCIPILNVVLLIFLLLGSQRGPNQYGLRAPTSPSDIVPEGYMSPYGYFQAEDPSQHPYNNSNIYQRQPEQSYYRQPAPVQTNNYQNVGEGSVMDEMMKSNEKNADVQAGIDQGKAQTPAQPASKSSTHRPMGAEESSMVDYLKRLSRKK</sequence>
<protein>
    <submittedName>
        <fullName evidence="3">DUF805 domain-containing protein</fullName>
    </submittedName>
</protein>
<dbReference type="GO" id="GO:0005886">
    <property type="term" value="C:plasma membrane"/>
    <property type="evidence" value="ECO:0007669"/>
    <property type="project" value="TreeGrafter"/>
</dbReference>
<evidence type="ECO:0000313" key="4">
    <source>
        <dbReference type="Proteomes" id="UP000214610"/>
    </source>
</evidence>